<dbReference type="OMA" id="WGININI"/>
<feature type="region of interest" description="Disordered" evidence="1">
    <location>
        <begin position="331"/>
        <end position="356"/>
    </location>
</feature>
<evidence type="ECO:0000313" key="2">
    <source>
        <dbReference type="EMBL" id="GAW80392.1"/>
    </source>
</evidence>
<evidence type="ECO:0000313" key="3">
    <source>
        <dbReference type="Proteomes" id="UP000195521"/>
    </source>
</evidence>
<keyword evidence="3" id="KW-1185">Reference proteome</keyword>
<dbReference type="GeneID" id="39747105"/>
<evidence type="ECO:0000256" key="1">
    <source>
        <dbReference type="SAM" id="MobiDB-lite"/>
    </source>
</evidence>
<dbReference type="OrthoDB" id="386230at2759"/>
<feature type="compositionally biased region" description="Low complexity" evidence="1">
    <location>
        <begin position="713"/>
        <end position="727"/>
    </location>
</feature>
<sequence>MKTFLLNSVNNIFKRKSEKYLKQFFKFILRKEHIENIQTDDVVLYPLSTLCIYLTHLDDAVASSFGPFEGPNVTPEPGENQHLIYKYGMNSKARESQPPPDELKQFLLISKAHTSTFFEAYMKHFLFSKRHEAKLNLRSCTYLLNALCLLNYEDHKNHRKWLFERLMKEFIYGYHAYLRKIGTKHQLDQVQNSQMGNLTNNFLNCQILVESLTVINKHISKLKTYDLKNVHLFHVFYLNVINYLFACETFHTSGELPQEFCAKHRTGESEQPPCVVLTNHIDEKCVNINRIKQFYQLVLLDMHNFFSIALFLKKYEESVYHLDFYCAQESTVSSDGSSPEQGCSGSDPIRGDPVRSDPIRGDYIRAMINRTIVHIYLNLFYGTPSGREDQRGEGHKSLHCDEGNTTKRCNWRTNSSVTKELHINNKHTHSRKKKFMNEKSALLSHDLAEARKKNPRMEILNMSASYLLQMWNNFYDEFDQLYKGGKININFVIFQNGMNMVRFLNTLSFSILSTDIHACDHFNKNLYNHMSNFKLFIKLKKTSTDTSILNAAIYTYIQLFLFILNFYISLVCTNTLVSLLSCFSQIGLTHTKEGKRTIRCSILPIRLINEEIISRSYECVVDLHKGHPYERKKLLLLHPMSSIHGISPTSTSVNRRHLFNLCNIYGKLNFYHVSFVELIENVIITELPHLDKKDILALIYFLNRMFSLTTRKTNSTTHNQTNSQSRSGSPSLTQGLRLRHDVLLHLLRNIEPNIIRFQMSEIHLILKTLLSFSRKYTDPDLFLSTFADTLLHHVVLRTLVMWSVRQSYEKFHVEKSQVEIESYAKGTPSSMHGKERVDRTDFKKTIQEFSKMIRLSRSSNKTYLKKTGDVLQVHEGNSSFSIKENEMFNIYSSLLETDRRITTPILNTLMRDFVNILSVVTKLNMKKYIPLFDVLYLFIARIPNCRNVLNTHEWVSLILSHCKVKHTPYYVNQYLQLLHENILNIPASTFANTDNPVEELHPSEGRTHVKEQNESEKNIHLIRTLSHRLKNTGLKNKELICRLAQRTRDR</sequence>
<accession>A0A1Y1JHZ0</accession>
<dbReference type="AlphaFoldDB" id="A0A1Y1JHZ0"/>
<dbReference type="RefSeq" id="XP_028542981.1">
    <property type="nucleotide sequence ID" value="XM_028687180.1"/>
</dbReference>
<name>A0A1Y1JHZ0_PLAGO</name>
<dbReference type="Proteomes" id="UP000195521">
    <property type="component" value="Unassembled WGS sequence"/>
</dbReference>
<dbReference type="EMBL" id="BDQF01000008">
    <property type="protein sequence ID" value="GAW80392.1"/>
    <property type="molecule type" value="Genomic_DNA"/>
</dbReference>
<comment type="caution">
    <text evidence="2">The sequence shown here is derived from an EMBL/GenBank/DDBJ whole genome shotgun (WGS) entry which is preliminary data.</text>
</comment>
<organism evidence="2 3">
    <name type="scientific">Plasmodium gonderi</name>
    <dbReference type="NCBI Taxonomy" id="77519"/>
    <lineage>
        <taxon>Eukaryota</taxon>
        <taxon>Sar</taxon>
        <taxon>Alveolata</taxon>
        <taxon>Apicomplexa</taxon>
        <taxon>Aconoidasida</taxon>
        <taxon>Haemosporida</taxon>
        <taxon>Plasmodiidae</taxon>
        <taxon>Plasmodium</taxon>
        <taxon>Plasmodium (Plasmodium)</taxon>
    </lineage>
</organism>
<protein>
    <submittedName>
        <fullName evidence="2">Uncharacterized protein</fullName>
    </submittedName>
</protein>
<feature type="compositionally biased region" description="Polar residues" evidence="1">
    <location>
        <begin position="331"/>
        <end position="344"/>
    </location>
</feature>
<proteinExistence type="predicted"/>
<reference evidence="3" key="1">
    <citation type="submission" date="2017-04" db="EMBL/GenBank/DDBJ databases">
        <title>Plasmodium gonderi genome.</title>
        <authorList>
            <person name="Arisue N."/>
            <person name="Honma H."/>
            <person name="Kawai S."/>
            <person name="Tougan T."/>
            <person name="Tanabe K."/>
            <person name="Horii T."/>
        </authorList>
    </citation>
    <scope>NUCLEOTIDE SEQUENCE [LARGE SCALE GENOMIC DNA]</scope>
    <source>
        <strain evidence="3">ATCC 30045</strain>
    </source>
</reference>
<feature type="region of interest" description="Disordered" evidence="1">
    <location>
        <begin position="713"/>
        <end position="733"/>
    </location>
</feature>
<gene>
    <name evidence="2" type="ORF">PGO_073070</name>
</gene>